<evidence type="ECO:0000313" key="2">
    <source>
        <dbReference type="EMBL" id="NEI73960.1"/>
    </source>
</evidence>
<keyword evidence="1" id="KW-1133">Transmembrane helix</keyword>
<keyword evidence="1" id="KW-0472">Membrane</keyword>
<dbReference type="Proteomes" id="UP000483035">
    <property type="component" value="Unassembled WGS sequence"/>
</dbReference>
<keyword evidence="1" id="KW-0812">Transmembrane</keyword>
<feature type="transmembrane region" description="Helical" evidence="1">
    <location>
        <begin position="47"/>
        <end position="66"/>
    </location>
</feature>
<dbReference type="EMBL" id="WUEY01000023">
    <property type="protein sequence ID" value="NEI73960.1"/>
    <property type="molecule type" value="Genomic_DNA"/>
</dbReference>
<name>A0A6L9UJ95_9HYPH</name>
<dbReference type="RefSeq" id="WP_163992747.1">
    <property type="nucleotide sequence ID" value="NZ_WUEY01000023.1"/>
</dbReference>
<dbReference type="AlphaFoldDB" id="A0A6L9UJ95"/>
<evidence type="ECO:0000313" key="3">
    <source>
        <dbReference type="Proteomes" id="UP000483035"/>
    </source>
</evidence>
<comment type="caution">
    <text evidence="2">The sequence shown here is derived from an EMBL/GenBank/DDBJ whole genome shotgun (WGS) entry which is preliminary data.</text>
</comment>
<feature type="transmembrane region" description="Helical" evidence="1">
    <location>
        <begin position="73"/>
        <end position="91"/>
    </location>
</feature>
<protein>
    <submittedName>
        <fullName evidence="2">Uncharacterized protein</fullName>
    </submittedName>
</protein>
<gene>
    <name evidence="2" type="ORF">GR212_30845</name>
</gene>
<sequence>MAYIASFFAGAFLCNCLPHLTAGLQGTPFPTPFAKPRGVGNSSPLVNFLWGGFNLAVGLALGKIAGVELGANGTCIAAAAGALVLGTYLSLHFGKVRSAAD</sequence>
<evidence type="ECO:0000256" key="1">
    <source>
        <dbReference type="SAM" id="Phobius"/>
    </source>
</evidence>
<proteinExistence type="predicted"/>
<accession>A0A6L9UJ95</accession>
<organism evidence="2 3">
    <name type="scientific">Rhizobium lusitanum</name>
    <dbReference type="NCBI Taxonomy" id="293958"/>
    <lineage>
        <taxon>Bacteria</taxon>
        <taxon>Pseudomonadati</taxon>
        <taxon>Pseudomonadota</taxon>
        <taxon>Alphaproteobacteria</taxon>
        <taxon>Hyphomicrobiales</taxon>
        <taxon>Rhizobiaceae</taxon>
        <taxon>Rhizobium/Agrobacterium group</taxon>
        <taxon>Rhizobium</taxon>
    </lineage>
</organism>
<reference evidence="2 3" key="1">
    <citation type="submission" date="2019-12" db="EMBL/GenBank/DDBJ databases">
        <title>Rhizobium genotypes associated with high levels of biological nitrogen fixation by grain legumes in a temperate-maritime cropping system.</title>
        <authorList>
            <person name="Maluk M."/>
            <person name="Francesc Ferrando Molina F."/>
            <person name="Lopez Del Egido L."/>
            <person name="Lafos M."/>
            <person name="Langarica-Fuentes A."/>
            <person name="Gebre Yohannes G."/>
            <person name="Young M.W."/>
            <person name="Martin P."/>
            <person name="Gantlett R."/>
            <person name="Kenicer G."/>
            <person name="Hawes C."/>
            <person name="Begg G.S."/>
            <person name="Quilliam R.S."/>
            <person name="Squire G.R."/>
            <person name="Poole P.S."/>
            <person name="Young P.W."/>
            <person name="Iannetta P.M."/>
            <person name="James E.K."/>
        </authorList>
    </citation>
    <scope>NUCLEOTIDE SEQUENCE [LARGE SCALE GENOMIC DNA]</scope>
    <source>
        <strain evidence="2 3">JHI1118</strain>
    </source>
</reference>